<proteinExistence type="predicted"/>
<dbReference type="SUPFAM" id="SSF54593">
    <property type="entry name" value="Glyoxalase/Bleomycin resistance protein/Dihydroxybiphenyl dioxygenase"/>
    <property type="match status" value="1"/>
</dbReference>
<name>A0ABX0ICP8_9FLAO</name>
<accession>A0ABX0ICP8</accession>
<feature type="domain" description="Glyoxalase/fosfomycin resistance/dioxygenase" evidence="1">
    <location>
        <begin position="15"/>
        <end position="111"/>
    </location>
</feature>
<dbReference type="Gene3D" id="3.10.180.10">
    <property type="entry name" value="2,3-Dihydroxybiphenyl 1,2-Dioxygenase, domain 1"/>
    <property type="match status" value="1"/>
</dbReference>
<dbReference type="RefSeq" id="WP_166234920.1">
    <property type="nucleotide sequence ID" value="NZ_JAAJBV010000001.1"/>
</dbReference>
<dbReference type="EMBL" id="JAAJBV010000001">
    <property type="protein sequence ID" value="NHM03160.1"/>
    <property type="molecule type" value="Genomic_DNA"/>
</dbReference>
<organism evidence="2 3">
    <name type="scientific">Flavobacterium celericrescens</name>
    <dbReference type="NCBI Taxonomy" id="2709780"/>
    <lineage>
        <taxon>Bacteria</taxon>
        <taxon>Pseudomonadati</taxon>
        <taxon>Bacteroidota</taxon>
        <taxon>Flavobacteriia</taxon>
        <taxon>Flavobacteriales</taxon>
        <taxon>Flavobacteriaceae</taxon>
        <taxon>Flavobacterium</taxon>
    </lineage>
</organism>
<dbReference type="Proteomes" id="UP000761423">
    <property type="component" value="Unassembled WGS sequence"/>
</dbReference>
<evidence type="ECO:0000313" key="2">
    <source>
        <dbReference type="EMBL" id="NHM03160.1"/>
    </source>
</evidence>
<keyword evidence="3" id="KW-1185">Reference proteome</keyword>
<dbReference type="Pfam" id="PF00903">
    <property type="entry name" value="Glyoxalase"/>
    <property type="match status" value="1"/>
</dbReference>
<comment type="caution">
    <text evidence="2">The sequence shown here is derived from an EMBL/GenBank/DDBJ whole genome shotgun (WGS) entry which is preliminary data.</text>
</comment>
<evidence type="ECO:0000313" key="3">
    <source>
        <dbReference type="Proteomes" id="UP000761423"/>
    </source>
</evidence>
<dbReference type="InterPro" id="IPR029068">
    <property type="entry name" value="Glyas_Bleomycin-R_OHBP_Dase"/>
</dbReference>
<gene>
    <name evidence="2" type="ORF">G4L40_00420</name>
</gene>
<evidence type="ECO:0000259" key="1">
    <source>
        <dbReference type="Pfam" id="PF00903"/>
    </source>
</evidence>
<reference evidence="2 3" key="1">
    <citation type="submission" date="2020-02" db="EMBL/GenBank/DDBJ databases">
        <authorList>
            <person name="Chen W.-M."/>
        </authorList>
    </citation>
    <scope>NUCLEOTIDE SEQUENCE [LARGE SCALE GENOMIC DNA]</scope>
    <source>
        <strain evidence="2 3">TWA-26</strain>
    </source>
</reference>
<protein>
    <submittedName>
        <fullName evidence="2">VOC family protein</fullName>
    </submittedName>
</protein>
<sequence length="116" mass="13767">MIVTIIPKLPFIDKRETIDFYQKLGFHLDADYGEYLILNFEQTELHFFSYQDLDPKKSNFMIYLRVNAEIELFYNTLIEKEIAIHPNGTLEKKPWNQIEFSIIDPNGTLLTFGQFI</sequence>
<dbReference type="InterPro" id="IPR004360">
    <property type="entry name" value="Glyas_Fos-R_dOase_dom"/>
</dbReference>